<dbReference type="CDD" id="cd15482">
    <property type="entry name" value="Sialidase_non-viral"/>
    <property type="match status" value="1"/>
</dbReference>
<feature type="compositionally biased region" description="Low complexity" evidence="1">
    <location>
        <begin position="284"/>
        <end position="298"/>
    </location>
</feature>
<dbReference type="VEuPathDB" id="TriTrypDB:TRSC58_04114"/>
<protein>
    <recommendedName>
        <fullName evidence="5">Trans-sialidase</fullName>
    </recommendedName>
</protein>
<dbReference type="Gene3D" id="2.120.10.10">
    <property type="match status" value="1"/>
</dbReference>
<accession>A0A061J4G5</accession>
<evidence type="ECO:0008006" key="5">
    <source>
        <dbReference type="Google" id="ProtNLM"/>
    </source>
</evidence>
<organism evidence="3 4">
    <name type="scientific">Trypanosoma rangeli SC58</name>
    <dbReference type="NCBI Taxonomy" id="429131"/>
    <lineage>
        <taxon>Eukaryota</taxon>
        <taxon>Discoba</taxon>
        <taxon>Euglenozoa</taxon>
        <taxon>Kinetoplastea</taxon>
        <taxon>Metakinetoplastina</taxon>
        <taxon>Trypanosomatida</taxon>
        <taxon>Trypanosomatidae</taxon>
        <taxon>Trypanosoma</taxon>
        <taxon>Herpetosoma</taxon>
    </lineage>
</organism>
<evidence type="ECO:0000256" key="2">
    <source>
        <dbReference type="SAM" id="SignalP"/>
    </source>
</evidence>
<feature type="chain" id="PRO_5001605170" description="Trans-sialidase" evidence="2">
    <location>
        <begin position="32"/>
        <end position="298"/>
    </location>
</feature>
<evidence type="ECO:0000313" key="3">
    <source>
        <dbReference type="EMBL" id="ESL08187.1"/>
    </source>
</evidence>
<sequence length="298" mass="33027">MLNMSRHMFLYSVLLLLCVLLLCCGGTAVHAEEGITPKQAQLPEAVDLFVPYQTIVETQGQGRTRDSFALPSLTSAGGVLVALAEGNIFFQHAHLKQTWITDADVVAGYIDSAESWSSFVAKVRANKWGAYSVFNTTMLEEHVPLVGHVFKPTTIAKGDKVFLLMGGHQSKYDSSSKKWIPSLPSLDLFVGEATQDKVIQWGEPTSIFAICCNFCFFIWPGPACWRWWLRRCDGGWHACVSCDGEEGRRKRHCLYDHLFEGRRPKSWVLATGDRLPDGVHSTPSSSSGRRGQLLSGST</sequence>
<feature type="signal peptide" evidence="2">
    <location>
        <begin position="1"/>
        <end position="31"/>
    </location>
</feature>
<gene>
    <name evidence="3" type="ORF">TRSC58_04114</name>
</gene>
<dbReference type="OrthoDB" id="250695at2759"/>
<evidence type="ECO:0000256" key="1">
    <source>
        <dbReference type="SAM" id="MobiDB-lite"/>
    </source>
</evidence>
<keyword evidence="4" id="KW-1185">Reference proteome</keyword>
<dbReference type="Proteomes" id="UP000031737">
    <property type="component" value="Unassembled WGS sequence"/>
</dbReference>
<comment type="caution">
    <text evidence="3">The sequence shown here is derived from an EMBL/GenBank/DDBJ whole genome shotgun (WGS) entry which is preliminary data.</text>
</comment>
<dbReference type="InterPro" id="IPR036278">
    <property type="entry name" value="Sialidase_sf"/>
</dbReference>
<proteinExistence type="predicted"/>
<dbReference type="AlphaFoldDB" id="A0A061J4G5"/>
<reference evidence="3 4" key="1">
    <citation type="submission" date="2013-07" db="EMBL/GenBank/DDBJ databases">
        <authorList>
            <person name="Stoco P.H."/>
            <person name="Wagner G."/>
            <person name="Gerber A."/>
            <person name="Zaha A."/>
            <person name="Thompson C."/>
            <person name="Bartholomeu D.C."/>
            <person name="Luckemeyer D.D."/>
            <person name="Bahia D."/>
            <person name="Loreto E."/>
            <person name="Prestes E.B."/>
            <person name="Lima F.M."/>
            <person name="Rodrigues-Luiz G."/>
            <person name="Vallejo G.A."/>
            <person name="Filho J.F."/>
            <person name="Monteiro K.M."/>
            <person name="Tyler K.M."/>
            <person name="de Almeida L.G."/>
            <person name="Ortiz M.F."/>
            <person name="Siervo M.A."/>
            <person name="de Moraes M.H."/>
            <person name="Cunha O.L."/>
            <person name="Mendonca-Neto R."/>
            <person name="Silva R."/>
            <person name="Teixeira S.M."/>
            <person name="Murta S.M."/>
            <person name="Sincero T.C."/>
            <person name="Mendes T.A."/>
            <person name="Urmenyi T.P."/>
            <person name="Silva V.G."/>
            <person name="da Rocha W.D."/>
            <person name="Andersson B."/>
            <person name="Romanha A.J."/>
            <person name="Steindel M."/>
            <person name="de Vasconcelos A.T."/>
            <person name="Grisard E.C."/>
        </authorList>
    </citation>
    <scope>NUCLEOTIDE SEQUENCE [LARGE SCALE GENOMIC DNA]</scope>
    <source>
        <strain evidence="3 4">SC58</strain>
    </source>
</reference>
<evidence type="ECO:0000313" key="4">
    <source>
        <dbReference type="Proteomes" id="UP000031737"/>
    </source>
</evidence>
<name>A0A061J4G5_TRYRA</name>
<dbReference type="SUPFAM" id="SSF50939">
    <property type="entry name" value="Sialidases"/>
    <property type="match status" value="1"/>
</dbReference>
<dbReference type="EMBL" id="AUPL01004114">
    <property type="protein sequence ID" value="ESL08187.1"/>
    <property type="molecule type" value="Genomic_DNA"/>
</dbReference>
<keyword evidence="2" id="KW-0732">Signal</keyword>
<feature type="region of interest" description="Disordered" evidence="1">
    <location>
        <begin position="277"/>
        <end position="298"/>
    </location>
</feature>